<protein>
    <submittedName>
        <fullName evidence="1">Uncharacterized protein</fullName>
    </submittedName>
</protein>
<organism evidence="1 2">
    <name type="scientific">Sphingomonas ursincola</name>
    <dbReference type="NCBI Taxonomy" id="56361"/>
    <lineage>
        <taxon>Bacteria</taxon>
        <taxon>Pseudomonadati</taxon>
        <taxon>Pseudomonadota</taxon>
        <taxon>Alphaproteobacteria</taxon>
        <taxon>Sphingomonadales</taxon>
        <taxon>Sphingomonadaceae</taxon>
        <taxon>Sphingomonas</taxon>
    </lineage>
</organism>
<dbReference type="AlphaFoldDB" id="A0A7V8RE94"/>
<keyword evidence="2" id="KW-1185">Reference proteome</keyword>
<comment type="caution">
    <text evidence="1">The sequence shown here is derived from an EMBL/GenBank/DDBJ whole genome shotgun (WGS) entry which is preliminary data.</text>
</comment>
<evidence type="ECO:0000313" key="1">
    <source>
        <dbReference type="EMBL" id="MBA1374838.1"/>
    </source>
</evidence>
<gene>
    <name evidence="1" type="ORF">FG486_10845</name>
</gene>
<proteinExistence type="predicted"/>
<name>A0A7V8RE94_9SPHN</name>
<accession>A0A7V8RE94</accession>
<sequence length="63" mass="7509">MILGLFESAEQRSKDARDLDNMFKRYGDDILNVLQARADDTKLRDRDRKHWARLLRKAKSRFG</sequence>
<dbReference type="Proteomes" id="UP000589292">
    <property type="component" value="Unassembled WGS sequence"/>
</dbReference>
<reference evidence="1 2" key="1">
    <citation type="journal article" date="1994" name="Int. J. Syst. Bacteriol.">
        <title>Phylogenetic positions of novel aerobic, bacteriochlorophyll a-containing bacteria and description of Roseococcus thiosulfatophilus gen. nov., sp. nov., Erythromicrobium ramosum gen. nov., sp. nov., and Erythrobacter litoralis sp. nov.</title>
        <authorList>
            <person name="Yurkov V."/>
            <person name="Stackebrandt E."/>
            <person name="Holmes A."/>
            <person name="Fuerst J.A."/>
            <person name="Hugenholtz P."/>
            <person name="Golecki J."/>
            <person name="Gad'on N."/>
            <person name="Gorlenko V.M."/>
            <person name="Kompantseva E.I."/>
            <person name="Drews G."/>
        </authorList>
    </citation>
    <scope>NUCLEOTIDE SEQUENCE [LARGE SCALE GENOMIC DNA]</scope>
    <source>
        <strain evidence="1 2">KR-99</strain>
    </source>
</reference>
<dbReference type="EMBL" id="VDES01000002">
    <property type="protein sequence ID" value="MBA1374838.1"/>
    <property type="molecule type" value="Genomic_DNA"/>
</dbReference>
<evidence type="ECO:0000313" key="2">
    <source>
        <dbReference type="Proteomes" id="UP000589292"/>
    </source>
</evidence>
<dbReference type="RefSeq" id="WP_060977153.1">
    <property type="nucleotide sequence ID" value="NZ_BAAAGB010000001.1"/>
</dbReference>